<dbReference type="InterPro" id="IPR002401">
    <property type="entry name" value="Cyt_P450_E_grp-I"/>
</dbReference>
<accession>A0ABD3WY55</accession>
<keyword evidence="12" id="KW-0472">Membrane</keyword>
<dbReference type="Proteomes" id="UP001634394">
    <property type="component" value="Unassembled WGS sequence"/>
</dbReference>
<dbReference type="InterPro" id="IPR017972">
    <property type="entry name" value="Cyt_P450_CS"/>
</dbReference>
<reference evidence="13 14" key="1">
    <citation type="submission" date="2024-11" db="EMBL/GenBank/DDBJ databases">
        <title>Chromosome-level genome assembly of the freshwater bivalve Anodonta woodiana.</title>
        <authorList>
            <person name="Chen X."/>
        </authorList>
    </citation>
    <scope>NUCLEOTIDE SEQUENCE [LARGE SCALE GENOMIC DNA]</scope>
    <source>
        <strain evidence="13">MN2024</strain>
        <tissue evidence="13">Gills</tissue>
    </source>
</reference>
<keyword evidence="6" id="KW-0256">Endoplasmic reticulum</keyword>
<keyword evidence="7 11" id="KW-0560">Oxidoreductase</keyword>
<feature type="transmembrane region" description="Helical" evidence="12">
    <location>
        <begin position="6"/>
        <end position="27"/>
    </location>
</feature>
<dbReference type="GO" id="GO:0046872">
    <property type="term" value="F:metal ion binding"/>
    <property type="evidence" value="ECO:0007669"/>
    <property type="project" value="UniProtKB-KW"/>
</dbReference>
<dbReference type="InterPro" id="IPR001128">
    <property type="entry name" value="Cyt_P450"/>
</dbReference>
<comment type="function">
    <text evidence="9">Cytochromes P450 are a group of heme-thiolate monooxygenases. They oxidize a variety of structurally unrelated compounds, including steroids, fatty acids, and xenobiotics.</text>
</comment>
<evidence type="ECO:0008006" key="15">
    <source>
        <dbReference type="Google" id="ProtNLM"/>
    </source>
</evidence>
<sequence length="511" mass="58279">MDLGAVCFYTLLLLTVLLLLLLVHVVYRRFTTLRRNGIPGPTPYPLVGILLQFLRSKTGFIEIDNYLFKKYGRVNGYYFGRAMHINVTDVDILKHVLVKDFSNFTDRTLGDGFAGNPTLVLNGVFFKQGQDWKRTRNIMTPTFSGGKLKQMFAELERCANTLAENFLKRSDEGKPVSVKDLFGAFTMDAIACTAFGIQVNSQNEPDDPFVRHAVPIFIPRNLIRRIPFLLAAIIPGVSFLLRVFKIAIFPKESCDFFSSMGQSLIEDRKKNPTIKMDFLQLLLNAELTENSGDEQMETKESTKRLSTEEINSQAFLFFIAGYETTASLLRYATYVLALHPEIDQRLVQEIREQVGESELTYDKLSNLKYMDQFVNETLRFYPPFARFNRHVTNTVTYGPYTFPAGSTVNINAYQIHHDPDYYEDPDVFDPERFSTERKSTINSITFLPFGCGPRNCIGMRMALVEAKIALVKVLQKVKFVRCPETVVPLRLKLLGLLLPENPVLVGVEKRQ</sequence>
<keyword evidence="12" id="KW-1133">Transmembrane helix</keyword>
<evidence type="ECO:0000313" key="13">
    <source>
        <dbReference type="EMBL" id="KAL3877673.1"/>
    </source>
</evidence>
<proteinExistence type="inferred from homology"/>
<dbReference type="EMBL" id="JBJQND010000005">
    <property type="protein sequence ID" value="KAL3877673.1"/>
    <property type="molecule type" value="Genomic_DNA"/>
</dbReference>
<keyword evidence="6" id="KW-0492">Microsome</keyword>
<comment type="subcellular location">
    <subcellularLocation>
        <location evidence="2">Endoplasmic reticulum membrane</location>
        <topology evidence="2">Peripheral membrane protein</topology>
    </subcellularLocation>
    <subcellularLocation>
        <location evidence="1">Microsome membrane</location>
        <topology evidence="1">Peripheral membrane protein</topology>
    </subcellularLocation>
</comment>
<dbReference type="PANTHER" id="PTHR24302:SF15">
    <property type="entry name" value="FATTY-ACID PEROXYGENASE"/>
    <property type="match status" value="1"/>
</dbReference>
<dbReference type="FunFam" id="1.10.630.10:FF:000042">
    <property type="entry name" value="Cytochrome P450"/>
    <property type="match status" value="1"/>
</dbReference>
<evidence type="ECO:0000256" key="9">
    <source>
        <dbReference type="ARBA" id="ARBA00043906"/>
    </source>
</evidence>
<evidence type="ECO:0000256" key="11">
    <source>
        <dbReference type="RuleBase" id="RU000461"/>
    </source>
</evidence>
<dbReference type="GO" id="GO:0005789">
    <property type="term" value="C:endoplasmic reticulum membrane"/>
    <property type="evidence" value="ECO:0007669"/>
    <property type="project" value="UniProtKB-SubCell"/>
</dbReference>
<dbReference type="GO" id="GO:0004497">
    <property type="term" value="F:monooxygenase activity"/>
    <property type="evidence" value="ECO:0007669"/>
    <property type="project" value="UniProtKB-KW"/>
</dbReference>
<dbReference type="CDD" id="cd11055">
    <property type="entry name" value="CYP3A-like"/>
    <property type="match status" value="1"/>
</dbReference>
<organism evidence="13 14">
    <name type="scientific">Sinanodonta woodiana</name>
    <name type="common">Chinese pond mussel</name>
    <name type="synonym">Anodonta woodiana</name>
    <dbReference type="NCBI Taxonomy" id="1069815"/>
    <lineage>
        <taxon>Eukaryota</taxon>
        <taxon>Metazoa</taxon>
        <taxon>Spiralia</taxon>
        <taxon>Lophotrochozoa</taxon>
        <taxon>Mollusca</taxon>
        <taxon>Bivalvia</taxon>
        <taxon>Autobranchia</taxon>
        <taxon>Heteroconchia</taxon>
        <taxon>Palaeoheterodonta</taxon>
        <taxon>Unionida</taxon>
        <taxon>Unionoidea</taxon>
        <taxon>Unionidae</taxon>
        <taxon>Unioninae</taxon>
        <taxon>Sinanodonta</taxon>
    </lineage>
</organism>
<keyword evidence="4 10" id="KW-0349">Heme</keyword>
<comment type="caution">
    <text evidence="13">The sequence shown here is derived from an EMBL/GenBank/DDBJ whole genome shotgun (WGS) entry which is preliminary data.</text>
</comment>
<dbReference type="Pfam" id="PF00067">
    <property type="entry name" value="p450"/>
    <property type="match status" value="1"/>
</dbReference>
<evidence type="ECO:0000256" key="4">
    <source>
        <dbReference type="ARBA" id="ARBA00022617"/>
    </source>
</evidence>
<protein>
    <recommendedName>
        <fullName evidence="15">Cytochrome P450</fullName>
    </recommendedName>
</protein>
<dbReference type="AlphaFoldDB" id="A0ABD3WY55"/>
<evidence type="ECO:0000256" key="2">
    <source>
        <dbReference type="ARBA" id="ARBA00004406"/>
    </source>
</evidence>
<evidence type="ECO:0000256" key="5">
    <source>
        <dbReference type="ARBA" id="ARBA00022723"/>
    </source>
</evidence>
<evidence type="ECO:0000256" key="1">
    <source>
        <dbReference type="ARBA" id="ARBA00004174"/>
    </source>
</evidence>
<gene>
    <name evidence="13" type="ORF">ACJMK2_035344</name>
</gene>
<comment type="similarity">
    <text evidence="3 11">Belongs to the cytochrome P450 family.</text>
</comment>
<keyword evidence="14" id="KW-1185">Reference proteome</keyword>
<keyword evidence="5 10" id="KW-0479">Metal-binding</keyword>
<evidence type="ECO:0000256" key="3">
    <source>
        <dbReference type="ARBA" id="ARBA00010617"/>
    </source>
</evidence>
<keyword evidence="12" id="KW-0812">Transmembrane</keyword>
<feature type="binding site" description="axial binding residue" evidence="10">
    <location>
        <position position="456"/>
    </location>
    <ligand>
        <name>heme</name>
        <dbReference type="ChEBI" id="CHEBI:30413"/>
    </ligand>
    <ligandPart>
        <name>Fe</name>
        <dbReference type="ChEBI" id="CHEBI:18248"/>
    </ligandPart>
</feature>
<dbReference type="InterPro" id="IPR036396">
    <property type="entry name" value="Cyt_P450_sf"/>
</dbReference>
<keyword evidence="8 10" id="KW-0408">Iron</keyword>
<dbReference type="SUPFAM" id="SSF48264">
    <property type="entry name" value="Cytochrome P450"/>
    <property type="match status" value="1"/>
</dbReference>
<keyword evidence="11" id="KW-0503">Monooxygenase</keyword>
<dbReference type="Gene3D" id="1.10.630.10">
    <property type="entry name" value="Cytochrome P450"/>
    <property type="match status" value="1"/>
</dbReference>
<evidence type="ECO:0000256" key="8">
    <source>
        <dbReference type="ARBA" id="ARBA00023004"/>
    </source>
</evidence>
<evidence type="ECO:0000256" key="6">
    <source>
        <dbReference type="ARBA" id="ARBA00022848"/>
    </source>
</evidence>
<dbReference type="InterPro" id="IPR050705">
    <property type="entry name" value="Cytochrome_P450_3A"/>
</dbReference>
<dbReference type="PRINTS" id="PR00385">
    <property type="entry name" value="P450"/>
</dbReference>
<dbReference type="PROSITE" id="PS00086">
    <property type="entry name" value="CYTOCHROME_P450"/>
    <property type="match status" value="1"/>
</dbReference>
<evidence type="ECO:0000313" key="14">
    <source>
        <dbReference type="Proteomes" id="UP001634394"/>
    </source>
</evidence>
<evidence type="ECO:0000256" key="7">
    <source>
        <dbReference type="ARBA" id="ARBA00023002"/>
    </source>
</evidence>
<evidence type="ECO:0000256" key="12">
    <source>
        <dbReference type="SAM" id="Phobius"/>
    </source>
</evidence>
<comment type="cofactor">
    <cofactor evidence="10">
        <name>heme</name>
        <dbReference type="ChEBI" id="CHEBI:30413"/>
    </cofactor>
</comment>
<dbReference type="PANTHER" id="PTHR24302">
    <property type="entry name" value="CYTOCHROME P450 FAMILY 3"/>
    <property type="match status" value="1"/>
</dbReference>
<feature type="transmembrane region" description="Helical" evidence="12">
    <location>
        <begin position="226"/>
        <end position="244"/>
    </location>
</feature>
<evidence type="ECO:0000256" key="10">
    <source>
        <dbReference type="PIRSR" id="PIRSR602401-1"/>
    </source>
</evidence>
<name>A0ABD3WY55_SINWO</name>
<dbReference type="PRINTS" id="PR00463">
    <property type="entry name" value="EP450I"/>
</dbReference>